<dbReference type="InterPro" id="IPR043998">
    <property type="entry name" value="Put_Metallopep"/>
</dbReference>
<sequence length="164" mass="19445">MNMQKQILVVNKETEEKLEEITFNCGYNIAFTNLTDDGSIRHVRSLDNGKFGEKHWIISYIYKPIAEKLVKKYQELRHIRPTRILFIEEMDWIPPDSIKPKKHWVAKASKANKHLSSMIGYDYVMETRSYFIERISRSQIIELLCHELRQIDEYGDIASHDVED</sequence>
<organism evidence="2 3">
    <name type="scientific">Gottschalkia acidurici (strain ATCC 7906 / DSM 604 / BCRC 14475 / CIP 104303 / KCTC 5404 / NCIMB 10678 / 9a)</name>
    <name type="common">Clostridium acidurici</name>
    <dbReference type="NCBI Taxonomy" id="1128398"/>
    <lineage>
        <taxon>Bacteria</taxon>
        <taxon>Bacillati</taxon>
        <taxon>Bacillota</taxon>
        <taxon>Tissierellia</taxon>
        <taxon>Tissierellales</taxon>
        <taxon>Gottschalkiaceae</taxon>
        <taxon>Gottschalkia</taxon>
    </lineage>
</organism>
<proteinExistence type="predicted"/>
<dbReference type="eggNOG" id="ENOG50309IH">
    <property type="taxonomic scope" value="Bacteria"/>
</dbReference>
<dbReference type="RefSeq" id="WP_014968344.1">
    <property type="nucleotide sequence ID" value="NC_018664.1"/>
</dbReference>
<gene>
    <name evidence="2" type="ordered locus">Curi_c22050</name>
</gene>
<reference evidence="2 3" key="1">
    <citation type="journal article" date="2012" name="PLoS ONE">
        <title>The purine-utilizing bacterium Clostridium acidurici 9a: a genome-guided metabolic reconsideration.</title>
        <authorList>
            <person name="Hartwich K."/>
            <person name="Poehlein A."/>
            <person name="Daniel R."/>
        </authorList>
    </citation>
    <scope>NUCLEOTIDE SEQUENCE [LARGE SCALE GENOMIC DNA]</scope>
    <source>
        <strain evidence="3">ATCC 7906 / DSM 604 / BCRC 14475 / CIP 104303 / KCTC 5404 / NCIMB 10678 / 9a</strain>
    </source>
</reference>
<dbReference type="STRING" id="1128398.Curi_c22050"/>
<evidence type="ECO:0000313" key="2">
    <source>
        <dbReference type="EMBL" id="AFS79208.1"/>
    </source>
</evidence>
<dbReference type="Pfam" id="PF18894">
    <property type="entry name" value="PhageMetallopep"/>
    <property type="match status" value="1"/>
</dbReference>
<dbReference type="EMBL" id="CP003326">
    <property type="protein sequence ID" value="AFS79208.1"/>
    <property type="molecule type" value="Genomic_DNA"/>
</dbReference>
<dbReference type="Proteomes" id="UP000006094">
    <property type="component" value="Chromosome"/>
</dbReference>
<dbReference type="KEGG" id="cad:Curi_c22050"/>
<protein>
    <recommendedName>
        <fullName evidence="1">Putative phage metallopeptidase domain-containing protein</fullName>
    </recommendedName>
</protein>
<dbReference type="OrthoDB" id="1951626at2"/>
<evidence type="ECO:0000313" key="3">
    <source>
        <dbReference type="Proteomes" id="UP000006094"/>
    </source>
</evidence>
<accession>K0AZI3</accession>
<feature type="domain" description="Putative phage metallopeptidase" evidence="1">
    <location>
        <begin position="54"/>
        <end position="164"/>
    </location>
</feature>
<dbReference type="HOGENOM" id="CLU_114022_0_0_9"/>
<evidence type="ECO:0000259" key="1">
    <source>
        <dbReference type="Pfam" id="PF18894"/>
    </source>
</evidence>
<keyword evidence="3" id="KW-1185">Reference proteome</keyword>
<name>K0AZI3_GOTA9</name>
<dbReference type="AlphaFoldDB" id="K0AZI3"/>